<reference evidence="2" key="1">
    <citation type="submission" date="2013-09" db="EMBL/GenBank/DDBJ databases">
        <title>Corchorus olitorius genome sequencing.</title>
        <authorList>
            <person name="Alam M."/>
            <person name="Haque M.S."/>
            <person name="Islam M.S."/>
            <person name="Emdad E.M."/>
            <person name="Islam M.M."/>
            <person name="Ahmed B."/>
            <person name="Halim A."/>
            <person name="Hossen Q.M.M."/>
            <person name="Hossain M.Z."/>
            <person name="Ahmed R."/>
            <person name="Khan M.M."/>
            <person name="Islam R."/>
            <person name="Rashid M.M."/>
            <person name="Khan S.A."/>
            <person name="Rahman M.S."/>
            <person name="Alam M."/>
            <person name="Yahiya A.S."/>
            <person name="Khan M.S."/>
            <person name="Azam M.S."/>
            <person name="Haque T."/>
            <person name="Lashkar M.Z.H."/>
            <person name="Akhand A.I."/>
            <person name="Morshed G."/>
            <person name="Roy S."/>
            <person name="Uddin K.S."/>
            <person name="Rabeya T."/>
            <person name="Hossain A.S."/>
            <person name="Chowdhury A."/>
            <person name="Snigdha A.R."/>
            <person name="Mortoza M.S."/>
            <person name="Matin S.A."/>
            <person name="Hoque S.M.E."/>
            <person name="Islam M.K."/>
            <person name="Roy D.K."/>
            <person name="Haider R."/>
            <person name="Moosa M.M."/>
            <person name="Elias S.M."/>
            <person name="Hasan A.M."/>
            <person name="Jahan S."/>
            <person name="Shafiuddin M."/>
            <person name="Mahmood N."/>
            <person name="Shommy N.S."/>
        </authorList>
    </citation>
    <scope>NUCLEOTIDE SEQUENCE [LARGE SCALE GENOMIC DNA]</scope>
    <source>
        <strain evidence="2">cv. O-4</strain>
    </source>
</reference>
<keyword evidence="2" id="KW-1185">Reference proteome</keyword>
<dbReference type="EMBL" id="AWUE01018384">
    <property type="protein sequence ID" value="OMO80756.1"/>
    <property type="molecule type" value="Genomic_DNA"/>
</dbReference>
<accession>A0A1R3IDS9</accession>
<evidence type="ECO:0000313" key="2">
    <source>
        <dbReference type="Proteomes" id="UP000187203"/>
    </source>
</evidence>
<sequence>MEAGEDREAEVTAWSQGVATKDNVLRSGNKIWKAKVVTEDLEKSKQVVGNTEIHDQVVGDSAFAVKLDKSVKGKSVVEDSLHMEAESESDMSLKGMDSKLLQVFFLGVKSEKFVQSHILDWGIDAMCGIGQERAQVRFQQDWLMVC</sequence>
<name>A0A1R3IDS9_9ROSI</name>
<organism evidence="1 2">
    <name type="scientific">Corchorus olitorius</name>
    <dbReference type="NCBI Taxonomy" id="93759"/>
    <lineage>
        <taxon>Eukaryota</taxon>
        <taxon>Viridiplantae</taxon>
        <taxon>Streptophyta</taxon>
        <taxon>Embryophyta</taxon>
        <taxon>Tracheophyta</taxon>
        <taxon>Spermatophyta</taxon>
        <taxon>Magnoliopsida</taxon>
        <taxon>eudicotyledons</taxon>
        <taxon>Gunneridae</taxon>
        <taxon>Pentapetalae</taxon>
        <taxon>rosids</taxon>
        <taxon>malvids</taxon>
        <taxon>Malvales</taxon>
        <taxon>Malvaceae</taxon>
        <taxon>Grewioideae</taxon>
        <taxon>Apeibeae</taxon>
        <taxon>Corchorus</taxon>
    </lineage>
</organism>
<comment type="caution">
    <text evidence="1">The sequence shown here is derived from an EMBL/GenBank/DDBJ whole genome shotgun (WGS) entry which is preliminary data.</text>
</comment>
<dbReference type="AlphaFoldDB" id="A0A1R3IDS9"/>
<protein>
    <submittedName>
        <fullName evidence="1">Nuclear RNA polymerase C1</fullName>
    </submittedName>
</protein>
<dbReference type="OrthoDB" id="10555119at2759"/>
<dbReference type="Proteomes" id="UP000187203">
    <property type="component" value="Unassembled WGS sequence"/>
</dbReference>
<evidence type="ECO:0000313" key="1">
    <source>
        <dbReference type="EMBL" id="OMO80756.1"/>
    </source>
</evidence>
<proteinExistence type="predicted"/>
<gene>
    <name evidence="1" type="ORF">COLO4_23954</name>
</gene>